<dbReference type="InterPro" id="IPR039426">
    <property type="entry name" value="TonB-dep_rcpt-like"/>
</dbReference>
<keyword evidence="4" id="KW-0812">Transmembrane</keyword>
<comment type="subcellular location">
    <subcellularLocation>
        <location evidence="1">Cell outer membrane</location>
        <topology evidence="1">Multi-pass membrane protein</topology>
    </subcellularLocation>
</comment>
<dbReference type="GO" id="GO:0015344">
    <property type="term" value="F:siderophore uptake transmembrane transporter activity"/>
    <property type="evidence" value="ECO:0007669"/>
    <property type="project" value="TreeGrafter"/>
</dbReference>
<dbReference type="EMBL" id="QSQT01000036">
    <property type="protein sequence ID" value="RGK51932.1"/>
    <property type="molecule type" value="Genomic_DNA"/>
</dbReference>
<feature type="chain" id="PRO_5041810475" evidence="8">
    <location>
        <begin position="19"/>
        <end position="978"/>
    </location>
</feature>
<evidence type="ECO:0000256" key="8">
    <source>
        <dbReference type="SAM" id="SignalP"/>
    </source>
</evidence>
<keyword evidence="6" id="KW-0472">Membrane</keyword>
<evidence type="ECO:0000313" key="12">
    <source>
        <dbReference type="Proteomes" id="UP000260780"/>
    </source>
</evidence>
<organism evidence="10 13">
    <name type="scientific">Phocaeicola plebeius</name>
    <dbReference type="NCBI Taxonomy" id="310297"/>
    <lineage>
        <taxon>Bacteria</taxon>
        <taxon>Pseudomonadati</taxon>
        <taxon>Bacteroidota</taxon>
        <taxon>Bacteroidia</taxon>
        <taxon>Bacteroidales</taxon>
        <taxon>Bacteroidaceae</taxon>
        <taxon>Phocaeicola</taxon>
    </lineage>
</organism>
<dbReference type="AlphaFoldDB" id="A0A3E4MRB9"/>
<accession>A0A3E4MRB9</accession>
<keyword evidence="3" id="KW-1134">Transmembrane beta strand</keyword>
<keyword evidence="7" id="KW-0998">Cell outer membrane</keyword>
<dbReference type="SUPFAM" id="SSF56935">
    <property type="entry name" value="Porins"/>
    <property type="match status" value="1"/>
</dbReference>
<evidence type="ECO:0000256" key="1">
    <source>
        <dbReference type="ARBA" id="ARBA00004571"/>
    </source>
</evidence>
<evidence type="ECO:0000256" key="4">
    <source>
        <dbReference type="ARBA" id="ARBA00022692"/>
    </source>
</evidence>
<dbReference type="Proteomes" id="UP000260862">
    <property type="component" value="Unassembled WGS sequence"/>
</dbReference>
<evidence type="ECO:0000313" key="13">
    <source>
        <dbReference type="Proteomes" id="UP000260862"/>
    </source>
</evidence>
<keyword evidence="10" id="KW-0675">Receptor</keyword>
<evidence type="ECO:0000313" key="10">
    <source>
        <dbReference type="EMBL" id="RGK51932.1"/>
    </source>
</evidence>
<sequence>MKTIVLAFFASASLTAWGQSYKVAGTVLDAKSKVPVEFATLWIEGSGIGTMTDSQGKFVIQHLAEGKHEVLVRCLGYSECKLQLDVRKDKENIVVYLSEQTLALNEVTVTAERKAIDATTAYTLGRTALDHLQSVSVSDALSLLPGEQTSKFKSLTSSTQVITLRGESTEMGNPDFGTVVEMDGVRLSGNATAASTSGTDTRNIGNSNVERIEVITGVPSVEYGDLTNGVVKIVTRKGKSPLIVDVAVRPTTQSYAVSKGVELGGKVGVLNLSYERVHSVSDIASPYTSYVRNAFGVRYSNSLHTKTGKTLSVDFSLNGNVGGNNTEADPDAFKETYTKSRDNALWSSLSFNYMLNSPWLSNLRGGVTFSYADNRVEEKKNQSASSVQPALHTTEEGYFVASKYEEDPSSPIILLPTGYWYVTSFNDSRPINYTAYLKARWSHKIGSVTSNLLAGADMKGEGNLGKGTYYEDMSVAPTWREYRYDELPFMHNLAAYTEEEIALPFRHSQLLLKGGLRSDMTFIPGTVYGTVSSLSPRFSAKYSFGEKEHGFFQGATLRAGWGKAVKLPSFEMLYPRETYVDRLAFAPGAMADGTTYYAYHTHPVLPVYNPELQWQYSIMREAGMDIRLKGVRISLSFFYNTLSKPYTSTRIYTPFDYKLTDQSALNNCLIPSTDRVYSIDRTTGVVTVSDKNGILPSQTLAYKEIHDFQSAVMNVNGSSSSRMGLEWVLDFDRIKAINTSIRIDGKYYRYKGIDEVTVPSTSSLTDTDGQPYKYIGYYVGGNVNYNGFMTQRLNTNLTLVTHVPKIRMIFSLRFEGTLLNTRQNLSEYSGGTRSYVLDSQSDYLPSSTQTDIYNGASYVATYPLYYVSREDMETRIPFMEKFLWAAEHDKELYNELSKLVVKSTTGYMFRKQGYSPYFSANLNVSKEIGKYLTVSFFANNFFYSMQKIKNWQTGNEGSLFASSLVTPFNYGISFKLKL</sequence>
<reference evidence="12 13" key="1">
    <citation type="submission" date="2018-08" db="EMBL/GenBank/DDBJ databases">
        <title>A genome reference for cultivated species of the human gut microbiota.</title>
        <authorList>
            <person name="Zou Y."/>
            <person name="Xue W."/>
            <person name="Luo G."/>
        </authorList>
    </citation>
    <scope>NUCLEOTIDE SEQUENCE [LARGE SCALE GENOMIC DNA]</scope>
    <source>
        <strain evidence="11 12">OM08-14</strain>
        <strain evidence="10 13">TF10-3AC</strain>
    </source>
</reference>
<keyword evidence="13" id="KW-1185">Reference proteome</keyword>
<dbReference type="Pfam" id="PF07715">
    <property type="entry name" value="Plug"/>
    <property type="match status" value="1"/>
</dbReference>
<evidence type="ECO:0000256" key="3">
    <source>
        <dbReference type="ARBA" id="ARBA00022452"/>
    </source>
</evidence>
<name>A0A3E4MRB9_9BACT</name>
<dbReference type="RefSeq" id="WP_117673903.1">
    <property type="nucleotide sequence ID" value="NZ_CABOGR010000036.1"/>
</dbReference>
<gene>
    <name evidence="11" type="ORF">DXC17_13745</name>
    <name evidence="10" type="ORF">DXD04_14480</name>
</gene>
<dbReference type="InterPro" id="IPR012910">
    <property type="entry name" value="Plug_dom"/>
</dbReference>
<dbReference type="SUPFAM" id="SSF49464">
    <property type="entry name" value="Carboxypeptidase regulatory domain-like"/>
    <property type="match status" value="1"/>
</dbReference>
<proteinExistence type="predicted"/>
<dbReference type="GO" id="GO:0009279">
    <property type="term" value="C:cell outer membrane"/>
    <property type="evidence" value="ECO:0007669"/>
    <property type="project" value="UniProtKB-SubCell"/>
</dbReference>
<comment type="caution">
    <text evidence="10">The sequence shown here is derived from an EMBL/GenBank/DDBJ whole genome shotgun (WGS) entry which is preliminary data.</text>
</comment>
<feature type="signal peptide" evidence="8">
    <location>
        <begin position="1"/>
        <end position="18"/>
    </location>
</feature>
<evidence type="ECO:0000259" key="9">
    <source>
        <dbReference type="Pfam" id="PF07715"/>
    </source>
</evidence>
<dbReference type="Gene3D" id="2.170.130.10">
    <property type="entry name" value="TonB-dependent receptor, plug domain"/>
    <property type="match status" value="1"/>
</dbReference>
<dbReference type="PANTHER" id="PTHR30069">
    <property type="entry name" value="TONB-DEPENDENT OUTER MEMBRANE RECEPTOR"/>
    <property type="match status" value="1"/>
</dbReference>
<dbReference type="Gene3D" id="2.60.40.1120">
    <property type="entry name" value="Carboxypeptidase-like, regulatory domain"/>
    <property type="match status" value="1"/>
</dbReference>
<evidence type="ECO:0000256" key="6">
    <source>
        <dbReference type="ARBA" id="ARBA00023136"/>
    </source>
</evidence>
<evidence type="ECO:0000256" key="7">
    <source>
        <dbReference type="ARBA" id="ARBA00023237"/>
    </source>
</evidence>
<evidence type="ECO:0000313" key="11">
    <source>
        <dbReference type="EMBL" id="RGM36125.1"/>
    </source>
</evidence>
<protein>
    <submittedName>
        <fullName evidence="10">TonB-dependent receptor</fullName>
    </submittedName>
</protein>
<dbReference type="InterPro" id="IPR036942">
    <property type="entry name" value="Beta-barrel_TonB_sf"/>
</dbReference>
<dbReference type="InterPro" id="IPR037066">
    <property type="entry name" value="Plug_dom_sf"/>
</dbReference>
<dbReference type="Gene3D" id="2.40.170.20">
    <property type="entry name" value="TonB-dependent receptor, beta-barrel domain"/>
    <property type="match status" value="1"/>
</dbReference>
<feature type="domain" description="TonB-dependent receptor plug" evidence="9">
    <location>
        <begin position="121"/>
        <end position="229"/>
    </location>
</feature>
<dbReference type="Pfam" id="PF13715">
    <property type="entry name" value="CarbopepD_reg_2"/>
    <property type="match status" value="1"/>
</dbReference>
<dbReference type="InterPro" id="IPR008969">
    <property type="entry name" value="CarboxyPept-like_regulatory"/>
</dbReference>
<evidence type="ECO:0000256" key="5">
    <source>
        <dbReference type="ARBA" id="ARBA00022729"/>
    </source>
</evidence>
<keyword evidence="2" id="KW-0813">Transport</keyword>
<dbReference type="GO" id="GO:0044718">
    <property type="term" value="P:siderophore transmembrane transport"/>
    <property type="evidence" value="ECO:0007669"/>
    <property type="project" value="TreeGrafter"/>
</dbReference>
<dbReference type="Proteomes" id="UP000260780">
    <property type="component" value="Unassembled WGS sequence"/>
</dbReference>
<keyword evidence="5 8" id="KW-0732">Signal</keyword>
<dbReference type="PANTHER" id="PTHR30069:SF29">
    <property type="entry name" value="HEMOGLOBIN AND HEMOGLOBIN-HAPTOGLOBIN-BINDING PROTEIN 1-RELATED"/>
    <property type="match status" value="1"/>
</dbReference>
<dbReference type="EMBL" id="QSTF01000046">
    <property type="protein sequence ID" value="RGM36125.1"/>
    <property type="molecule type" value="Genomic_DNA"/>
</dbReference>
<evidence type="ECO:0000256" key="2">
    <source>
        <dbReference type="ARBA" id="ARBA00022448"/>
    </source>
</evidence>